<name>A0A235CJ45_9GAMM</name>
<dbReference type="AlphaFoldDB" id="A0A235CJ45"/>
<accession>A0A235CJ45</accession>
<reference evidence="2 4" key="1">
    <citation type="submission" date="2017-08" db="EMBL/GenBank/DDBJ databases">
        <title>Draft Genome Sequence of the Marine Bacterium Oceanimonas baumannii ATCC 700832.</title>
        <authorList>
            <person name="Mcclelland W.D."/>
            <person name="Brennan M.A."/>
            <person name="Trachtenberg A.M."/>
            <person name="Maclea K.S."/>
        </authorList>
    </citation>
    <scope>NUCLEOTIDE SEQUENCE [LARGE SCALE GENOMIC DNA]</scope>
    <source>
        <strain evidence="2 4">ATCC 700832</strain>
    </source>
</reference>
<feature type="transmembrane region" description="Helical" evidence="1">
    <location>
        <begin position="46"/>
        <end position="62"/>
    </location>
</feature>
<reference evidence="3 5" key="2">
    <citation type="submission" date="2019-03" db="EMBL/GenBank/DDBJ databases">
        <title>Genomic Encyclopedia of Archaeal and Bacterial Type Strains, Phase II (KMG-II): from individual species to whole genera.</title>
        <authorList>
            <person name="Goeker M."/>
        </authorList>
    </citation>
    <scope>NUCLEOTIDE SEQUENCE [LARGE SCALE GENOMIC DNA]</scope>
    <source>
        <strain evidence="3 5">DSM 15594</strain>
    </source>
</reference>
<evidence type="ECO:0000256" key="1">
    <source>
        <dbReference type="SAM" id="Phobius"/>
    </source>
</evidence>
<dbReference type="RefSeq" id="WP_094278049.1">
    <property type="nucleotide sequence ID" value="NZ_JBLWZI010000005.1"/>
</dbReference>
<comment type="caution">
    <text evidence="2">The sequence shown here is derived from an EMBL/GenBank/DDBJ whole genome shotgun (WGS) entry which is preliminary data.</text>
</comment>
<organism evidence="2 4">
    <name type="scientific">Oceanimonas baumannii</name>
    <dbReference type="NCBI Taxonomy" id="129578"/>
    <lineage>
        <taxon>Bacteria</taxon>
        <taxon>Pseudomonadati</taxon>
        <taxon>Pseudomonadota</taxon>
        <taxon>Gammaproteobacteria</taxon>
        <taxon>Aeromonadales</taxon>
        <taxon>Aeromonadaceae</taxon>
        <taxon>Oceanimonas</taxon>
    </lineage>
</organism>
<dbReference type="EMBL" id="NQJF01000006">
    <property type="protein sequence ID" value="OYD24631.1"/>
    <property type="molecule type" value="Genomic_DNA"/>
</dbReference>
<evidence type="ECO:0000313" key="3">
    <source>
        <dbReference type="EMBL" id="TDW59372.1"/>
    </source>
</evidence>
<proteinExistence type="predicted"/>
<keyword evidence="1" id="KW-1133">Transmembrane helix</keyword>
<keyword evidence="1" id="KW-0472">Membrane</keyword>
<keyword evidence="5" id="KW-1185">Reference proteome</keyword>
<protein>
    <submittedName>
        <fullName evidence="2">Uncharacterized protein</fullName>
    </submittedName>
</protein>
<gene>
    <name evidence="2" type="ORF">B6S09_08345</name>
    <name evidence="3" type="ORF">LY04_01617</name>
</gene>
<dbReference type="Proteomes" id="UP000295058">
    <property type="component" value="Unassembled WGS sequence"/>
</dbReference>
<evidence type="ECO:0000313" key="4">
    <source>
        <dbReference type="Proteomes" id="UP000243640"/>
    </source>
</evidence>
<sequence>MVVLLVLGWLMLAWWVPASSFALWLSAGFGLFTLVLAVPSVSRQWYWLPVGGLAGLGLLLAMPPGV</sequence>
<dbReference type="OrthoDB" id="5601029at2"/>
<keyword evidence="1" id="KW-0812">Transmembrane</keyword>
<evidence type="ECO:0000313" key="2">
    <source>
        <dbReference type="EMBL" id="OYD24631.1"/>
    </source>
</evidence>
<evidence type="ECO:0000313" key="5">
    <source>
        <dbReference type="Proteomes" id="UP000295058"/>
    </source>
</evidence>
<dbReference type="EMBL" id="SODO01000005">
    <property type="protein sequence ID" value="TDW59372.1"/>
    <property type="molecule type" value="Genomic_DNA"/>
</dbReference>
<dbReference type="Proteomes" id="UP000243640">
    <property type="component" value="Unassembled WGS sequence"/>
</dbReference>